<dbReference type="Gene3D" id="3.30.70.1290">
    <property type="entry name" value="Transposase IS200-like"/>
    <property type="match status" value="1"/>
</dbReference>
<reference evidence="2 3" key="1">
    <citation type="submission" date="2019-05" db="EMBL/GenBank/DDBJ databases">
        <title>Verrucobacter flavum gen. nov., sp. nov. a new member of the family Verrucomicrobiaceae.</title>
        <authorList>
            <person name="Szuroczki S."/>
            <person name="Abbaszade G."/>
            <person name="Szabo A."/>
            <person name="Felfoldi T."/>
            <person name="Schumann P."/>
            <person name="Boka K."/>
            <person name="Keki Z."/>
            <person name="Toumi M."/>
            <person name="Toth E."/>
        </authorList>
    </citation>
    <scope>NUCLEOTIDE SEQUENCE [LARGE SCALE GENOMIC DNA]</scope>
    <source>
        <strain evidence="2 3">MG-N-17</strain>
    </source>
</reference>
<dbReference type="EMBL" id="VAUV01000003">
    <property type="protein sequence ID" value="TLD72077.1"/>
    <property type="molecule type" value="Genomic_DNA"/>
</dbReference>
<keyword evidence="3" id="KW-1185">Reference proteome</keyword>
<dbReference type="GO" id="GO:0003677">
    <property type="term" value="F:DNA binding"/>
    <property type="evidence" value="ECO:0007669"/>
    <property type="project" value="InterPro"/>
</dbReference>
<protein>
    <recommendedName>
        <fullName evidence="1">Transposase IS200-like domain-containing protein</fullName>
    </recommendedName>
</protein>
<dbReference type="InterPro" id="IPR036515">
    <property type="entry name" value="Transposase_17_sf"/>
</dbReference>
<evidence type="ECO:0000313" key="2">
    <source>
        <dbReference type="EMBL" id="TLD72077.1"/>
    </source>
</evidence>
<evidence type="ECO:0000313" key="3">
    <source>
        <dbReference type="Proteomes" id="UP000306196"/>
    </source>
</evidence>
<evidence type="ECO:0000259" key="1">
    <source>
        <dbReference type="Pfam" id="PF01797"/>
    </source>
</evidence>
<dbReference type="OrthoDB" id="9798161at2"/>
<name>A0A5R8KII7_9BACT</name>
<proteinExistence type="predicted"/>
<organism evidence="2 3">
    <name type="scientific">Phragmitibacter flavus</name>
    <dbReference type="NCBI Taxonomy" id="2576071"/>
    <lineage>
        <taxon>Bacteria</taxon>
        <taxon>Pseudomonadati</taxon>
        <taxon>Verrucomicrobiota</taxon>
        <taxon>Verrucomicrobiia</taxon>
        <taxon>Verrucomicrobiales</taxon>
        <taxon>Verrucomicrobiaceae</taxon>
        <taxon>Phragmitibacter</taxon>
    </lineage>
</organism>
<comment type="caution">
    <text evidence="2">The sequence shown here is derived from an EMBL/GenBank/DDBJ whole genome shotgun (WGS) entry which is preliminary data.</text>
</comment>
<feature type="domain" description="Transposase IS200-like" evidence="1">
    <location>
        <begin position="88"/>
        <end position="147"/>
    </location>
</feature>
<accession>A0A5R8KII7</accession>
<gene>
    <name evidence="2" type="ORF">FEM03_04950</name>
</gene>
<sequence>MVELVLFDIQSAGEIPRSFLCLGVGVPYSFRRHRISVLTGRLIPARHKLMLRMSRRHFRPNGTTHTSPAQGAGFPGDMDRVLNGRLPHLVFATKNREPWLDGKIRSPAFAYLAEVGRDLGCVVYRVGGMADHVHIAVQLTRKLSVADSSRR</sequence>
<dbReference type="SUPFAM" id="SSF143422">
    <property type="entry name" value="Transposase IS200-like"/>
    <property type="match status" value="1"/>
</dbReference>
<dbReference type="GO" id="GO:0006313">
    <property type="term" value="P:DNA transposition"/>
    <property type="evidence" value="ECO:0007669"/>
    <property type="project" value="InterPro"/>
</dbReference>
<dbReference type="AlphaFoldDB" id="A0A5R8KII7"/>
<dbReference type="Pfam" id="PF01797">
    <property type="entry name" value="Y1_Tnp"/>
    <property type="match status" value="1"/>
</dbReference>
<dbReference type="Proteomes" id="UP000306196">
    <property type="component" value="Unassembled WGS sequence"/>
</dbReference>
<dbReference type="InterPro" id="IPR002686">
    <property type="entry name" value="Transposase_17"/>
</dbReference>
<dbReference type="GO" id="GO:0004803">
    <property type="term" value="F:transposase activity"/>
    <property type="evidence" value="ECO:0007669"/>
    <property type="project" value="InterPro"/>
</dbReference>